<name>A0ABX3FID0_9VIBR</name>
<protein>
    <submittedName>
        <fullName evidence="3">2-dehydropantoate 2-reductase</fullName>
    </submittedName>
</protein>
<keyword evidence="4" id="KW-1185">Reference proteome</keyword>
<reference evidence="3 4" key="1">
    <citation type="submission" date="2016-09" db="EMBL/GenBank/DDBJ databases">
        <title>Genomic Taxonomy of the Vibrionaceae.</title>
        <authorList>
            <person name="Gonzalez-Castillo A."/>
            <person name="Gomez-Gil B."/>
            <person name="Enciso-Ibarra K."/>
        </authorList>
    </citation>
    <scope>NUCLEOTIDE SEQUENCE [LARGE SCALE GENOMIC DNA]</scope>
    <source>
        <strain evidence="3 4">CAIM 1731</strain>
    </source>
</reference>
<proteinExistence type="predicted"/>
<evidence type="ECO:0000313" key="3">
    <source>
        <dbReference type="EMBL" id="OLQ93949.1"/>
    </source>
</evidence>
<evidence type="ECO:0000313" key="4">
    <source>
        <dbReference type="Proteomes" id="UP000186206"/>
    </source>
</evidence>
<dbReference type="Pfam" id="PF14344">
    <property type="entry name" value="DUF4397"/>
    <property type="match status" value="2"/>
</dbReference>
<evidence type="ECO:0000256" key="1">
    <source>
        <dbReference type="SAM" id="SignalP"/>
    </source>
</evidence>
<dbReference type="Proteomes" id="UP000186206">
    <property type="component" value="Unassembled WGS sequence"/>
</dbReference>
<dbReference type="PROSITE" id="PS51257">
    <property type="entry name" value="PROKAR_LIPOPROTEIN"/>
    <property type="match status" value="1"/>
</dbReference>
<feature type="domain" description="DUF4397" evidence="2">
    <location>
        <begin position="261"/>
        <end position="379"/>
    </location>
</feature>
<feature type="chain" id="PRO_5045736385" evidence="1">
    <location>
        <begin position="20"/>
        <end position="462"/>
    </location>
</feature>
<sequence length="462" mass="47101">MRKVISTLCLLSGSLFLSGCDDDNNDNTSTLAASLQQEGTTSLQAVHASADAPRANVIINGNPVLEGVDYAQGSGYLAVPAGLNTVQVDVALPGNSTATVVPETIVDLSPDLRYTAFVVGDADGSPNAVEPLIVTRPAIGQANSQTLDVQVVHAASGVGDVNLYVSTPGVALSTLTAIDTLAFKDATTVLNIPAGDYQIRLETVSGGIVAFDSGPVTLAANSELTVAAVPRADSNPASPVKLLILDGSGSSVIFDNREPAETRVGHLIDGAPNVDVYANSGVINGLTDVAFKTISPYLELTAGSYDLEVFATGTNTNAFITANGVALNGGIDYSVFAVGTPNSPEALVVEDNRRAVATSAVLNVTHAAANPIAASVDVYLTANASITGETPALEDFAFKQTVSGIYVPAGDYFVTVTVANDPSTIAINAVPITLTNGAVYQATAIDDSAGSGFNLIAEAITD</sequence>
<evidence type="ECO:0000259" key="2">
    <source>
        <dbReference type="Pfam" id="PF14344"/>
    </source>
</evidence>
<comment type="caution">
    <text evidence="3">The sequence shown here is derived from an EMBL/GenBank/DDBJ whole genome shotgun (WGS) entry which is preliminary data.</text>
</comment>
<dbReference type="RefSeq" id="WP_075649002.1">
    <property type="nucleotide sequence ID" value="NZ_AP019657.1"/>
</dbReference>
<keyword evidence="1" id="KW-0732">Signal</keyword>
<gene>
    <name evidence="3" type="ORF">BIY21_10300</name>
</gene>
<dbReference type="EMBL" id="MJMI01000081">
    <property type="protein sequence ID" value="OLQ93949.1"/>
    <property type="molecule type" value="Genomic_DNA"/>
</dbReference>
<feature type="domain" description="DUF4397" evidence="2">
    <location>
        <begin position="43"/>
        <end position="164"/>
    </location>
</feature>
<accession>A0ABX3FID0</accession>
<organism evidence="3 4">
    <name type="scientific">Vibrio ponticus</name>
    <dbReference type="NCBI Taxonomy" id="265668"/>
    <lineage>
        <taxon>Bacteria</taxon>
        <taxon>Pseudomonadati</taxon>
        <taxon>Pseudomonadota</taxon>
        <taxon>Gammaproteobacteria</taxon>
        <taxon>Vibrionales</taxon>
        <taxon>Vibrionaceae</taxon>
        <taxon>Vibrio</taxon>
    </lineage>
</organism>
<dbReference type="InterPro" id="IPR025510">
    <property type="entry name" value="DUF4397"/>
</dbReference>
<feature type="signal peptide" evidence="1">
    <location>
        <begin position="1"/>
        <end position="19"/>
    </location>
</feature>